<dbReference type="Gramene" id="PHT76813">
    <property type="protein sequence ID" value="PHT76813"/>
    <property type="gene ID" value="T459_20335"/>
</dbReference>
<evidence type="ECO:0000313" key="2">
    <source>
        <dbReference type="Proteomes" id="UP000222542"/>
    </source>
</evidence>
<reference evidence="1 2" key="1">
    <citation type="journal article" date="2014" name="Nat. Genet.">
        <title>Genome sequence of the hot pepper provides insights into the evolution of pungency in Capsicum species.</title>
        <authorList>
            <person name="Kim S."/>
            <person name="Park M."/>
            <person name="Yeom S.I."/>
            <person name="Kim Y.M."/>
            <person name="Lee J.M."/>
            <person name="Lee H.A."/>
            <person name="Seo E."/>
            <person name="Choi J."/>
            <person name="Cheong K."/>
            <person name="Kim K.T."/>
            <person name="Jung K."/>
            <person name="Lee G.W."/>
            <person name="Oh S.K."/>
            <person name="Bae C."/>
            <person name="Kim S.B."/>
            <person name="Lee H.Y."/>
            <person name="Kim S.Y."/>
            <person name="Kim M.S."/>
            <person name="Kang B.C."/>
            <person name="Jo Y.D."/>
            <person name="Yang H.B."/>
            <person name="Jeong H.J."/>
            <person name="Kang W.H."/>
            <person name="Kwon J.K."/>
            <person name="Shin C."/>
            <person name="Lim J.Y."/>
            <person name="Park J.H."/>
            <person name="Huh J.H."/>
            <person name="Kim J.S."/>
            <person name="Kim B.D."/>
            <person name="Cohen O."/>
            <person name="Paran I."/>
            <person name="Suh M.C."/>
            <person name="Lee S.B."/>
            <person name="Kim Y.K."/>
            <person name="Shin Y."/>
            <person name="Noh S.J."/>
            <person name="Park J."/>
            <person name="Seo Y.S."/>
            <person name="Kwon S.Y."/>
            <person name="Kim H.A."/>
            <person name="Park J.M."/>
            <person name="Kim H.J."/>
            <person name="Choi S.B."/>
            <person name="Bosland P.W."/>
            <person name="Reeves G."/>
            <person name="Jo S.H."/>
            <person name="Lee B.W."/>
            <person name="Cho H.T."/>
            <person name="Choi H.S."/>
            <person name="Lee M.S."/>
            <person name="Yu Y."/>
            <person name="Do Choi Y."/>
            <person name="Park B.S."/>
            <person name="van Deynze A."/>
            <person name="Ashrafi H."/>
            <person name="Hill T."/>
            <person name="Kim W.T."/>
            <person name="Pai H.S."/>
            <person name="Ahn H.K."/>
            <person name="Yeam I."/>
            <person name="Giovannoni J.J."/>
            <person name="Rose J.K."/>
            <person name="Sorensen I."/>
            <person name="Lee S.J."/>
            <person name="Kim R.W."/>
            <person name="Choi I.Y."/>
            <person name="Choi B.S."/>
            <person name="Lim J.S."/>
            <person name="Lee Y.H."/>
            <person name="Choi D."/>
        </authorList>
    </citation>
    <scope>NUCLEOTIDE SEQUENCE [LARGE SCALE GENOMIC DNA]</scope>
    <source>
        <strain evidence="2">cv. CM334</strain>
    </source>
</reference>
<organism evidence="1 2">
    <name type="scientific">Capsicum annuum</name>
    <name type="common">Capsicum pepper</name>
    <dbReference type="NCBI Taxonomy" id="4072"/>
    <lineage>
        <taxon>Eukaryota</taxon>
        <taxon>Viridiplantae</taxon>
        <taxon>Streptophyta</taxon>
        <taxon>Embryophyta</taxon>
        <taxon>Tracheophyta</taxon>
        <taxon>Spermatophyta</taxon>
        <taxon>Magnoliopsida</taxon>
        <taxon>eudicotyledons</taxon>
        <taxon>Gunneridae</taxon>
        <taxon>Pentapetalae</taxon>
        <taxon>asterids</taxon>
        <taxon>lamiids</taxon>
        <taxon>Solanales</taxon>
        <taxon>Solanaceae</taxon>
        <taxon>Solanoideae</taxon>
        <taxon>Capsiceae</taxon>
        <taxon>Capsicum</taxon>
    </lineage>
</organism>
<name>A0A2G2Z4B8_CAPAN</name>
<protein>
    <submittedName>
        <fullName evidence="1">Uncharacterized protein</fullName>
    </submittedName>
</protein>
<proteinExistence type="predicted"/>
<reference evidence="1 2" key="2">
    <citation type="journal article" date="2017" name="Genome Biol.">
        <title>New reference genome sequences of hot pepper reveal the massive evolution of plant disease-resistance genes by retroduplication.</title>
        <authorList>
            <person name="Kim S."/>
            <person name="Park J."/>
            <person name="Yeom S.I."/>
            <person name="Kim Y.M."/>
            <person name="Seo E."/>
            <person name="Kim K.T."/>
            <person name="Kim M.S."/>
            <person name="Lee J.M."/>
            <person name="Cheong K."/>
            <person name="Shin H.S."/>
            <person name="Kim S.B."/>
            <person name="Han K."/>
            <person name="Lee J."/>
            <person name="Park M."/>
            <person name="Lee H.A."/>
            <person name="Lee H.Y."/>
            <person name="Lee Y."/>
            <person name="Oh S."/>
            <person name="Lee J.H."/>
            <person name="Choi E."/>
            <person name="Choi E."/>
            <person name="Lee S.E."/>
            <person name="Jeon J."/>
            <person name="Kim H."/>
            <person name="Choi G."/>
            <person name="Song H."/>
            <person name="Lee J."/>
            <person name="Lee S.C."/>
            <person name="Kwon J.K."/>
            <person name="Lee H.Y."/>
            <person name="Koo N."/>
            <person name="Hong Y."/>
            <person name="Kim R.W."/>
            <person name="Kang W.H."/>
            <person name="Huh J.H."/>
            <person name="Kang B.C."/>
            <person name="Yang T.J."/>
            <person name="Lee Y.H."/>
            <person name="Bennetzen J.L."/>
            <person name="Choi D."/>
        </authorList>
    </citation>
    <scope>NUCLEOTIDE SEQUENCE [LARGE SCALE GENOMIC DNA]</scope>
    <source>
        <strain evidence="2">cv. CM334</strain>
    </source>
</reference>
<evidence type="ECO:0000313" key="1">
    <source>
        <dbReference type="EMBL" id="PHT76813.1"/>
    </source>
</evidence>
<accession>A0A2G2Z4B8</accession>
<gene>
    <name evidence="1" type="ORF">T459_20335</name>
</gene>
<comment type="caution">
    <text evidence="1">The sequence shown here is derived from an EMBL/GenBank/DDBJ whole genome shotgun (WGS) entry which is preliminary data.</text>
</comment>
<dbReference type="AlphaFoldDB" id="A0A2G2Z4B8"/>
<dbReference type="EMBL" id="AYRZ02000007">
    <property type="protein sequence ID" value="PHT76813.1"/>
    <property type="molecule type" value="Genomic_DNA"/>
</dbReference>
<keyword evidence="2" id="KW-1185">Reference proteome</keyword>
<dbReference type="Proteomes" id="UP000222542">
    <property type="component" value="Unassembled WGS sequence"/>
</dbReference>
<sequence>MTITEIRPKAMEDNMKKLKNQLQNHITESSKRAEVSEAKMDDLSCKIDLLMERLLPHSAKILGSAQGRIIKTMGKVTNKGWLWSVLRTMAMAMREVFPLQSHNEPRAEVGGGNSSTQWTTEAWYFSYQLSKGSITWSEFCENVQSTGNIKRNKGLCYRCGDKYFPSYQCMPKQINAITAIKEGQGLEEYEEMMEEVMVQGEGTMPELQEEFIMDEAISLNALLGTKVPNTIKLSGESKKNKLTICWTPGVFIASWI</sequence>